<dbReference type="GO" id="GO:0009451">
    <property type="term" value="P:RNA modification"/>
    <property type="evidence" value="ECO:0007669"/>
    <property type="project" value="InterPro"/>
</dbReference>
<feature type="compositionally biased region" description="Basic and acidic residues" evidence="2">
    <location>
        <begin position="66"/>
        <end position="82"/>
    </location>
</feature>
<dbReference type="AlphaFoldDB" id="A0A6A6UY36"/>
<reference evidence="3" key="1">
    <citation type="journal article" date="2020" name="Stud. Mycol.">
        <title>101 Dothideomycetes genomes: a test case for predicting lifestyles and emergence of pathogens.</title>
        <authorList>
            <person name="Haridas S."/>
            <person name="Albert R."/>
            <person name="Binder M."/>
            <person name="Bloem J."/>
            <person name="Labutti K."/>
            <person name="Salamov A."/>
            <person name="Andreopoulos B."/>
            <person name="Baker S."/>
            <person name="Barry K."/>
            <person name="Bills G."/>
            <person name="Bluhm B."/>
            <person name="Cannon C."/>
            <person name="Castanera R."/>
            <person name="Culley D."/>
            <person name="Daum C."/>
            <person name="Ezra D."/>
            <person name="Gonzalez J."/>
            <person name="Henrissat B."/>
            <person name="Kuo A."/>
            <person name="Liang C."/>
            <person name="Lipzen A."/>
            <person name="Lutzoni F."/>
            <person name="Magnuson J."/>
            <person name="Mondo S."/>
            <person name="Nolan M."/>
            <person name="Ohm R."/>
            <person name="Pangilinan J."/>
            <person name="Park H.-J."/>
            <person name="Ramirez L."/>
            <person name="Alfaro M."/>
            <person name="Sun H."/>
            <person name="Tritt A."/>
            <person name="Yoshinaga Y."/>
            <person name="Zwiers L.-H."/>
            <person name="Turgeon B."/>
            <person name="Goodwin S."/>
            <person name="Spatafora J."/>
            <person name="Crous P."/>
            <person name="Grigoriev I."/>
        </authorList>
    </citation>
    <scope>NUCLEOTIDE SEQUENCE</scope>
    <source>
        <strain evidence="3">CBS 119925</strain>
    </source>
</reference>
<protein>
    <recommendedName>
        <fullName evidence="5">Pentatricopeptide repeat protein-like protein</fullName>
    </recommendedName>
</protein>
<gene>
    <name evidence="3" type="ORF">M011DRAFT_481035</name>
</gene>
<dbReference type="Proteomes" id="UP000799440">
    <property type="component" value="Unassembled WGS sequence"/>
</dbReference>
<dbReference type="PROSITE" id="PS51375">
    <property type="entry name" value="PPR"/>
    <property type="match status" value="1"/>
</dbReference>
<accession>A0A6A6UY36</accession>
<dbReference type="InterPro" id="IPR011990">
    <property type="entry name" value="TPR-like_helical_dom_sf"/>
</dbReference>
<feature type="region of interest" description="Disordered" evidence="2">
    <location>
        <begin position="60"/>
        <end position="93"/>
    </location>
</feature>
<proteinExistence type="predicted"/>
<dbReference type="GO" id="GO:0003723">
    <property type="term" value="F:RNA binding"/>
    <property type="evidence" value="ECO:0007669"/>
    <property type="project" value="InterPro"/>
</dbReference>
<organism evidence="3 4">
    <name type="scientific">Sporormia fimetaria CBS 119925</name>
    <dbReference type="NCBI Taxonomy" id="1340428"/>
    <lineage>
        <taxon>Eukaryota</taxon>
        <taxon>Fungi</taxon>
        <taxon>Dikarya</taxon>
        <taxon>Ascomycota</taxon>
        <taxon>Pezizomycotina</taxon>
        <taxon>Dothideomycetes</taxon>
        <taxon>Pleosporomycetidae</taxon>
        <taxon>Pleosporales</taxon>
        <taxon>Sporormiaceae</taxon>
        <taxon>Sporormia</taxon>
    </lineage>
</organism>
<evidence type="ECO:0000256" key="2">
    <source>
        <dbReference type="SAM" id="MobiDB-lite"/>
    </source>
</evidence>
<keyword evidence="4" id="KW-1185">Reference proteome</keyword>
<feature type="region of interest" description="Disordered" evidence="2">
    <location>
        <begin position="652"/>
        <end position="673"/>
    </location>
</feature>
<name>A0A6A6UY36_9PLEO</name>
<feature type="repeat" description="PPR" evidence="1">
    <location>
        <begin position="141"/>
        <end position="175"/>
    </location>
</feature>
<evidence type="ECO:0000256" key="1">
    <source>
        <dbReference type="PROSITE-ProRule" id="PRU00708"/>
    </source>
</evidence>
<dbReference type="Pfam" id="PF13041">
    <property type="entry name" value="PPR_2"/>
    <property type="match status" value="1"/>
</dbReference>
<dbReference type="InterPro" id="IPR002885">
    <property type="entry name" value="PPR_rpt"/>
</dbReference>
<evidence type="ECO:0000313" key="3">
    <source>
        <dbReference type="EMBL" id="KAF2743075.1"/>
    </source>
</evidence>
<sequence length="673" mass="75536">MLSCRACLSRCLRALDASLPADAQPLRSVTAPIHHVSQRRFKSHTAVEVEEEDPAQFANRTAQEAAAEKADKHTQWLKEKARGGLTRPTDLPPAAYRARKSELKYLTDPKELAEFVRKSLEKDRDTEMLQLVRLASRSMQCIVSWNHLIKHTLSMGRVALATKLYNEMKKRAQFPDAYTYSILLRGISDHAQESGNLARALSVYHSMFAENSRVQPSIVHTNSILRVCARAMDMDALWGVAAKIPEKGPASANAITYVTILNAIRQSLLVNVPYGESEIDRAKRIERGVVEARRVWDEIISKWRNAELIIGEELVTAMGRLLLVGARPRDWDDVLSLVEQTMDIPRLVPRLGTEERAKAGFPPLRSPNVPAEFRFDDDHLSPDKTPHRGAEFLPIAPRELGRSLTGRLLYAKPSNDALSMILEACQKVVAEKAADEYWDLLTDPATYNIVPDLNNLNMRLRLLRQNRASAKVVKLLQDYFVGSKDMRPRPGTLRIAMSTCARDKNNHNSLRNANDILDIMLHTTEDADAKTVIRYCDLVLASPHLTGPRLLDALLQLQPVLRSLRLQVGVGAADDRAGAVYLTGEARQDAIRALRAIQGVHDKLINSNMVSDAEKKSVMAAKATLSSFLYRLQFKDNGNMAKWDKLRGAFHKSDSQKRDRKEGYGREKALLDE</sequence>
<dbReference type="Gene3D" id="1.25.40.10">
    <property type="entry name" value="Tetratricopeptide repeat domain"/>
    <property type="match status" value="1"/>
</dbReference>
<dbReference type="EMBL" id="MU006600">
    <property type="protein sequence ID" value="KAF2743075.1"/>
    <property type="molecule type" value="Genomic_DNA"/>
</dbReference>
<evidence type="ECO:0000313" key="4">
    <source>
        <dbReference type="Proteomes" id="UP000799440"/>
    </source>
</evidence>
<dbReference type="InterPro" id="IPR046960">
    <property type="entry name" value="PPR_At4g14850-like_plant"/>
</dbReference>
<evidence type="ECO:0008006" key="5">
    <source>
        <dbReference type="Google" id="ProtNLM"/>
    </source>
</evidence>
<dbReference type="OrthoDB" id="185373at2759"/>
<dbReference type="PANTHER" id="PTHR47926">
    <property type="entry name" value="PENTATRICOPEPTIDE REPEAT-CONTAINING PROTEIN"/>
    <property type="match status" value="1"/>
</dbReference>